<feature type="region of interest" description="Disordered" evidence="1">
    <location>
        <begin position="1"/>
        <end position="46"/>
    </location>
</feature>
<comment type="caution">
    <text evidence="2">The sequence shown here is derived from an EMBL/GenBank/DDBJ whole genome shotgun (WGS) entry which is preliminary data.</text>
</comment>
<accession>A0A392SXT1</accession>
<evidence type="ECO:0000313" key="2">
    <source>
        <dbReference type="EMBL" id="MCI53272.1"/>
    </source>
</evidence>
<feature type="compositionally biased region" description="Polar residues" evidence="1">
    <location>
        <begin position="22"/>
        <end position="46"/>
    </location>
</feature>
<dbReference type="AlphaFoldDB" id="A0A392SXT1"/>
<proteinExistence type="predicted"/>
<keyword evidence="3" id="KW-1185">Reference proteome</keyword>
<name>A0A392SXT1_9FABA</name>
<reference evidence="2 3" key="1">
    <citation type="journal article" date="2018" name="Front. Plant Sci.">
        <title>Red Clover (Trifolium pratense) and Zigzag Clover (T. medium) - A Picture of Genomic Similarities and Differences.</title>
        <authorList>
            <person name="Dluhosova J."/>
            <person name="Istvanek J."/>
            <person name="Nedelnik J."/>
            <person name="Repkova J."/>
        </authorList>
    </citation>
    <scope>NUCLEOTIDE SEQUENCE [LARGE SCALE GENOMIC DNA]</scope>
    <source>
        <strain evidence="3">cv. 10/8</strain>
        <tissue evidence="2">Leaf</tissue>
    </source>
</reference>
<protein>
    <submittedName>
        <fullName evidence="2">Uncharacterized protein</fullName>
    </submittedName>
</protein>
<evidence type="ECO:0000256" key="1">
    <source>
        <dbReference type="SAM" id="MobiDB-lite"/>
    </source>
</evidence>
<dbReference type="Proteomes" id="UP000265520">
    <property type="component" value="Unassembled WGS sequence"/>
</dbReference>
<organism evidence="2 3">
    <name type="scientific">Trifolium medium</name>
    <dbReference type="NCBI Taxonomy" id="97028"/>
    <lineage>
        <taxon>Eukaryota</taxon>
        <taxon>Viridiplantae</taxon>
        <taxon>Streptophyta</taxon>
        <taxon>Embryophyta</taxon>
        <taxon>Tracheophyta</taxon>
        <taxon>Spermatophyta</taxon>
        <taxon>Magnoliopsida</taxon>
        <taxon>eudicotyledons</taxon>
        <taxon>Gunneridae</taxon>
        <taxon>Pentapetalae</taxon>
        <taxon>rosids</taxon>
        <taxon>fabids</taxon>
        <taxon>Fabales</taxon>
        <taxon>Fabaceae</taxon>
        <taxon>Papilionoideae</taxon>
        <taxon>50 kb inversion clade</taxon>
        <taxon>NPAAA clade</taxon>
        <taxon>Hologalegina</taxon>
        <taxon>IRL clade</taxon>
        <taxon>Trifolieae</taxon>
        <taxon>Trifolium</taxon>
    </lineage>
</organism>
<dbReference type="EMBL" id="LXQA010460657">
    <property type="protein sequence ID" value="MCI53272.1"/>
    <property type="molecule type" value="Genomic_DNA"/>
</dbReference>
<feature type="non-terminal residue" evidence="2">
    <location>
        <position position="1"/>
    </location>
</feature>
<evidence type="ECO:0000313" key="3">
    <source>
        <dbReference type="Proteomes" id="UP000265520"/>
    </source>
</evidence>
<sequence length="61" mass="6897">ASNSDDQTDKNKVTGEPWRAPATSSLSDQHPRSARNQKSFPSLSEQYVAQRRELRIQAQAR</sequence>